<dbReference type="InterPro" id="IPR032710">
    <property type="entry name" value="NTF2-like_dom_sf"/>
</dbReference>
<gene>
    <name evidence="1" type="ORF">PROPJV5_1857</name>
</gene>
<dbReference type="Gene3D" id="3.10.450.50">
    <property type="match status" value="1"/>
</dbReference>
<dbReference type="EMBL" id="OMOH01000007">
    <property type="protein sequence ID" value="SPF68882.1"/>
    <property type="molecule type" value="Genomic_DNA"/>
</dbReference>
<reference evidence="2" key="1">
    <citation type="submission" date="2018-02" db="EMBL/GenBank/DDBJ databases">
        <authorList>
            <person name="Hornung B."/>
        </authorList>
    </citation>
    <scope>NUCLEOTIDE SEQUENCE [LARGE SCALE GENOMIC DNA]</scope>
</reference>
<organism evidence="1 2">
    <name type="scientific">Propionibacterium ruminifibrarum</name>
    <dbReference type="NCBI Taxonomy" id="1962131"/>
    <lineage>
        <taxon>Bacteria</taxon>
        <taxon>Bacillati</taxon>
        <taxon>Actinomycetota</taxon>
        <taxon>Actinomycetes</taxon>
        <taxon>Propionibacteriales</taxon>
        <taxon>Propionibacteriaceae</taxon>
        <taxon>Propionibacterium</taxon>
    </lineage>
</organism>
<dbReference type="InterPro" id="IPR039437">
    <property type="entry name" value="FrzH/put_lumazine-bd"/>
</dbReference>
<dbReference type="RefSeq" id="WP_119716020.1">
    <property type="nucleotide sequence ID" value="NZ_OMOH01000007.1"/>
</dbReference>
<name>A0A375I229_9ACTN</name>
<dbReference type="AlphaFoldDB" id="A0A375I229"/>
<evidence type="ECO:0000313" key="1">
    <source>
        <dbReference type="EMBL" id="SPF68882.1"/>
    </source>
</evidence>
<keyword evidence="2" id="KW-1185">Reference proteome</keyword>
<evidence type="ECO:0000313" key="2">
    <source>
        <dbReference type="Proteomes" id="UP000265962"/>
    </source>
</evidence>
<dbReference type="Proteomes" id="UP000265962">
    <property type="component" value="Unassembled WGS sequence"/>
</dbReference>
<sequence length="111" mass="12043">MANASIRDYQDIIDCVRIYTEGGNVSGDAQRPAFLAGATINGDPIQTLFDTVDELGPGESTAQIDVLDVVNDIAAVRVTMENFHGADYVDLHVLKKTEDGWKIAAKVFTDK</sequence>
<dbReference type="SUPFAM" id="SSF54427">
    <property type="entry name" value="NTF2-like"/>
    <property type="match status" value="1"/>
</dbReference>
<dbReference type="OrthoDB" id="4556332at2"/>
<protein>
    <submittedName>
        <fullName evidence="1">NTF2-like domain</fullName>
    </submittedName>
</protein>
<dbReference type="Pfam" id="PF12893">
    <property type="entry name" value="Lumazine_bd_2"/>
    <property type="match status" value="1"/>
</dbReference>
<accession>A0A375I229</accession>
<proteinExistence type="predicted"/>